<feature type="region of interest" description="Disordered" evidence="1">
    <location>
        <begin position="1"/>
        <end position="44"/>
    </location>
</feature>
<dbReference type="AlphaFoldDB" id="A0A975GNU9"/>
<keyword evidence="3" id="KW-1185">Reference proteome</keyword>
<accession>A0A975GNU9</accession>
<reference evidence="2" key="1">
    <citation type="journal article" date="2021" name="Microb. Physiol.">
        <title>Proteogenomic Insights into the Physiology of Marine, Sulfate-Reducing, Filamentous Desulfonema limicola and Desulfonema magnum.</title>
        <authorList>
            <person name="Schnaars V."/>
            <person name="Wohlbrand L."/>
            <person name="Scheve S."/>
            <person name="Hinrichs C."/>
            <person name="Reinhardt R."/>
            <person name="Rabus R."/>
        </authorList>
    </citation>
    <scope>NUCLEOTIDE SEQUENCE</scope>
    <source>
        <strain evidence="2">4be13</strain>
    </source>
</reference>
<protein>
    <submittedName>
        <fullName evidence="2">Uncharacterized protein</fullName>
    </submittedName>
</protein>
<proteinExistence type="predicted"/>
<name>A0A975GNU9_9BACT</name>
<gene>
    <name evidence="2" type="ORF">dnm_041940</name>
</gene>
<sequence length="44" mass="5073">MKEKPGFPRRSQKKDIKNGSPARGVMNLVQSPDYRETESHTSHF</sequence>
<evidence type="ECO:0000256" key="1">
    <source>
        <dbReference type="SAM" id="MobiDB-lite"/>
    </source>
</evidence>
<dbReference type="Proteomes" id="UP000663722">
    <property type="component" value="Chromosome"/>
</dbReference>
<feature type="compositionally biased region" description="Basic and acidic residues" evidence="1">
    <location>
        <begin position="33"/>
        <end position="44"/>
    </location>
</feature>
<evidence type="ECO:0000313" key="2">
    <source>
        <dbReference type="EMBL" id="QTA88154.1"/>
    </source>
</evidence>
<organism evidence="2 3">
    <name type="scientific">Desulfonema magnum</name>
    <dbReference type="NCBI Taxonomy" id="45655"/>
    <lineage>
        <taxon>Bacteria</taxon>
        <taxon>Pseudomonadati</taxon>
        <taxon>Thermodesulfobacteriota</taxon>
        <taxon>Desulfobacteria</taxon>
        <taxon>Desulfobacterales</taxon>
        <taxon>Desulfococcaceae</taxon>
        <taxon>Desulfonema</taxon>
    </lineage>
</organism>
<dbReference type="KEGG" id="dmm:dnm_041940"/>
<dbReference type="EMBL" id="CP061800">
    <property type="protein sequence ID" value="QTA88154.1"/>
    <property type="molecule type" value="Genomic_DNA"/>
</dbReference>
<evidence type="ECO:0000313" key="3">
    <source>
        <dbReference type="Proteomes" id="UP000663722"/>
    </source>
</evidence>